<sequence length="226" mass="25883">MVELSLVDSSKRTPDPKFRILLKQFGPLAIQAAALPAQMASLVPKRLHELLKQRDRQAILTASQSDYETTDRLEYQRTLQANLRQSESEYRSARRKEHYRDSIANLRSKESELEYNVRLKSQVELYAKSKSLTSKRFLNLAKSQFICKGKVVLPPFDTPPELLTHSQLLVKVLANSGVIYVPVTQVLRFVLSEPTLMTNWITLSLVSIRSIYIGYYAIHLADYSPK</sequence>
<organism evidence="1 2">
    <name type="scientific">Oopsacas minuta</name>
    <dbReference type="NCBI Taxonomy" id="111878"/>
    <lineage>
        <taxon>Eukaryota</taxon>
        <taxon>Metazoa</taxon>
        <taxon>Porifera</taxon>
        <taxon>Hexactinellida</taxon>
        <taxon>Hexasterophora</taxon>
        <taxon>Lyssacinosida</taxon>
        <taxon>Leucopsacidae</taxon>
        <taxon>Oopsacas</taxon>
    </lineage>
</organism>
<dbReference type="EMBL" id="JAKMXF010000244">
    <property type="protein sequence ID" value="KAI6653999.1"/>
    <property type="molecule type" value="Genomic_DNA"/>
</dbReference>
<reference evidence="1 2" key="1">
    <citation type="journal article" date="2023" name="BMC Biol.">
        <title>The compact genome of the sponge Oopsacas minuta (Hexactinellida) is lacking key metazoan core genes.</title>
        <authorList>
            <person name="Santini S."/>
            <person name="Schenkelaars Q."/>
            <person name="Jourda C."/>
            <person name="Duchesne M."/>
            <person name="Belahbib H."/>
            <person name="Rocher C."/>
            <person name="Selva M."/>
            <person name="Riesgo A."/>
            <person name="Vervoort M."/>
            <person name="Leys S.P."/>
            <person name="Kodjabachian L."/>
            <person name="Le Bivic A."/>
            <person name="Borchiellini C."/>
            <person name="Claverie J.M."/>
            <person name="Renard E."/>
        </authorList>
    </citation>
    <scope>NUCLEOTIDE SEQUENCE [LARGE SCALE GENOMIC DNA]</scope>
    <source>
        <strain evidence="1">SPO-2</strain>
    </source>
</reference>
<accession>A0AAV7JYH7</accession>
<proteinExistence type="predicted"/>
<name>A0AAV7JYH7_9METZ</name>
<dbReference type="AlphaFoldDB" id="A0AAV7JYH7"/>
<gene>
    <name evidence="1" type="ORF">LOD99_3175</name>
</gene>
<protein>
    <submittedName>
        <fullName evidence="1">Uncharacterized protein</fullName>
    </submittedName>
</protein>
<evidence type="ECO:0000313" key="1">
    <source>
        <dbReference type="EMBL" id="KAI6653999.1"/>
    </source>
</evidence>
<dbReference type="Proteomes" id="UP001165289">
    <property type="component" value="Unassembled WGS sequence"/>
</dbReference>
<comment type="caution">
    <text evidence="1">The sequence shown here is derived from an EMBL/GenBank/DDBJ whole genome shotgun (WGS) entry which is preliminary data.</text>
</comment>
<evidence type="ECO:0000313" key="2">
    <source>
        <dbReference type="Proteomes" id="UP001165289"/>
    </source>
</evidence>
<keyword evidence="2" id="KW-1185">Reference proteome</keyword>